<evidence type="ECO:0000259" key="7">
    <source>
        <dbReference type="PROSITE" id="PS50112"/>
    </source>
</evidence>
<dbReference type="InterPro" id="IPR000014">
    <property type="entry name" value="PAS"/>
</dbReference>
<dbReference type="InterPro" id="IPR000700">
    <property type="entry name" value="PAS-assoc_C"/>
</dbReference>
<feature type="domain" description="CheR-type methyltransferase" evidence="9">
    <location>
        <begin position="13"/>
        <end position="253"/>
    </location>
</feature>
<keyword evidence="4" id="KW-0808">Transferase</keyword>
<name>A0A929FAR5_LEPEC</name>
<dbReference type="Pfam" id="PF01739">
    <property type="entry name" value="CheR"/>
    <property type="match status" value="1"/>
</dbReference>
<evidence type="ECO:0000256" key="5">
    <source>
        <dbReference type="ARBA" id="ARBA00022691"/>
    </source>
</evidence>
<evidence type="ECO:0000256" key="3">
    <source>
        <dbReference type="ARBA" id="ARBA00022603"/>
    </source>
</evidence>
<feature type="domain" description="PAC" evidence="8">
    <location>
        <begin position="370"/>
        <end position="425"/>
    </location>
</feature>
<dbReference type="CDD" id="cd00130">
    <property type="entry name" value="PAS"/>
    <property type="match status" value="2"/>
</dbReference>
<sequence>MNPQTPQDDSQIFETLLEFLRQTRGFDFTGYKRSSLQRRVTKQMRTHNIQTFGDYLDYLEVHPEEFTLLFNTILINVTSFFRDQLAWDYVWHDLLPSLLSAKAPDEPIRMWSAGCASGEEAYTLAMILAEILGPGQFRQRVKIYATDVDEEALAEARHASYSAQDLETIPQALRDKYFEPLAENYIFRTDLRRSVIFGRHDLVQDAPISRLDLLLCRNTLMYFNAETQSRILARFHFALNPSGATFLGKAEMLLTHANLFTPINLQHRIFSKVSSVNMRDRLLVLAQGGDQEAGGRLAVQVRLRDAAFNASAVIQLVVDFNGHLVMANHLARTTFNIGLQDLGRPLRDLEISYRPLELRSLIEQVYNEQQSIQLKNVARVLPDGATQFLDVQLVPLRETDSELIGVSISFLDVTRYHELQTEVQRSNQDLETANEELQSSNEELETTNEELQSTNEELETTNEELQSTNEELETMNEELQSTNEELQTINDELQLRTDEANQANAYLNSILASIKAGVAVLDRQFNILTWNQETEDFWGLRTEEVEGQSFWNLDIGLPVDQLRDAIRSCLNGENRVEVVLDTINRRGQSFSCRVTCTPLIGVDSERQGVILLMEAA</sequence>
<dbReference type="GO" id="GO:0008983">
    <property type="term" value="F:protein-glutamate O-methyltransferase activity"/>
    <property type="evidence" value="ECO:0007669"/>
    <property type="project" value="UniProtKB-EC"/>
</dbReference>
<dbReference type="Gene3D" id="3.30.450.20">
    <property type="entry name" value="PAS domain"/>
    <property type="match status" value="2"/>
</dbReference>
<dbReference type="RefSeq" id="WP_193994340.1">
    <property type="nucleotide sequence ID" value="NZ_JADEXP010000165.1"/>
</dbReference>
<accession>A0A929FAR5</accession>
<dbReference type="InterPro" id="IPR022642">
    <property type="entry name" value="CheR_C"/>
</dbReference>
<dbReference type="GO" id="GO:0032259">
    <property type="term" value="P:methylation"/>
    <property type="evidence" value="ECO:0007669"/>
    <property type="project" value="UniProtKB-KW"/>
</dbReference>
<dbReference type="PROSITE" id="PS50112">
    <property type="entry name" value="PAS"/>
    <property type="match status" value="1"/>
</dbReference>
<dbReference type="SMART" id="SM00138">
    <property type="entry name" value="MeTrc"/>
    <property type="match status" value="1"/>
</dbReference>
<dbReference type="InterPro" id="IPR029063">
    <property type="entry name" value="SAM-dependent_MTases_sf"/>
</dbReference>
<dbReference type="PANTHER" id="PTHR24422">
    <property type="entry name" value="CHEMOTAXIS PROTEIN METHYLTRANSFERASE"/>
    <property type="match status" value="1"/>
</dbReference>
<dbReference type="EC" id="2.1.1.80" evidence="2"/>
<dbReference type="GO" id="GO:0006355">
    <property type="term" value="P:regulation of DNA-templated transcription"/>
    <property type="evidence" value="ECO:0007669"/>
    <property type="project" value="InterPro"/>
</dbReference>
<comment type="caution">
    <text evidence="10">The sequence shown here is derived from an EMBL/GenBank/DDBJ whole genome shotgun (WGS) entry which is preliminary data.</text>
</comment>
<evidence type="ECO:0000313" key="11">
    <source>
        <dbReference type="Proteomes" id="UP000615026"/>
    </source>
</evidence>
<evidence type="ECO:0000259" key="9">
    <source>
        <dbReference type="PROSITE" id="PS50123"/>
    </source>
</evidence>
<dbReference type="Proteomes" id="UP000615026">
    <property type="component" value="Unassembled WGS sequence"/>
</dbReference>
<proteinExistence type="predicted"/>
<dbReference type="PRINTS" id="PR00996">
    <property type="entry name" value="CHERMTFRASE"/>
</dbReference>
<dbReference type="SUPFAM" id="SSF53335">
    <property type="entry name" value="S-adenosyl-L-methionine-dependent methyltransferases"/>
    <property type="match status" value="1"/>
</dbReference>
<dbReference type="Pfam" id="PF03705">
    <property type="entry name" value="CheR_N"/>
    <property type="match status" value="1"/>
</dbReference>
<dbReference type="Pfam" id="PF00989">
    <property type="entry name" value="PAS"/>
    <property type="match status" value="2"/>
</dbReference>
<evidence type="ECO:0000256" key="1">
    <source>
        <dbReference type="ARBA" id="ARBA00001541"/>
    </source>
</evidence>
<dbReference type="InterPro" id="IPR000780">
    <property type="entry name" value="CheR_MeTrfase"/>
</dbReference>
<reference evidence="10" key="1">
    <citation type="submission" date="2020-10" db="EMBL/GenBank/DDBJ databases">
        <authorList>
            <person name="Castelo-Branco R."/>
            <person name="Eusebio N."/>
            <person name="Adriana R."/>
            <person name="Vieira A."/>
            <person name="Brugerolle De Fraissinette N."/>
            <person name="Rezende De Castro R."/>
            <person name="Schneider M.P."/>
            <person name="Vasconcelos V."/>
            <person name="Leao P.N."/>
        </authorList>
    </citation>
    <scope>NUCLEOTIDE SEQUENCE</scope>
    <source>
        <strain evidence="10">LEGE 11479</strain>
    </source>
</reference>
<evidence type="ECO:0000256" key="4">
    <source>
        <dbReference type="ARBA" id="ARBA00022679"/>
    </source>
</evidence>
<dbReference type="NCBIfam" id="TIGR00229">
    <property type="entry name" value="sensory_box"/>
    <property type="match status" value="1"/>
</dbReference>
<dbReference type="SMART" id="SM00091">
    <property type="entry name" value="PAS"/>
    <property type="match status" value="2"/>
</dbReference>
<dbReference type="InterPro" id="IPR050903">
    <property type="entry name" value="Bact_Chemotaxis_MeTrfase"/>
</dbReference>
<evidence type="ECO:0000313" key="10">
    <source>
        <dbReference type="EMBL" id="MBE9068394.1"/>
    </source>
</evidence>
<feature type="domain" description="PAS" evidence="7">
    <location>
        <begin position="503"/>
        <end position="573"/>
    </location>
</feature>
<dbReference type="SUPFAM" id="SSF47757">
    <property type="entry name" value="Chemotaxis receptor methyltransferase CheR, N-terminal domain"/>
    <property type="match status" value="1"/>
</dbReference>
<dbReference type="InterPro" id="IPR013767">
    <property type="entry name" value="PAS_fold"/>
</dbReference>
<dbReference type="EMBL" id="JADEXP010000165">
    <property type="protein sequence ID" value="MBE9068394.1"/>
    <property type="molecule type" value="Genomic_DNA"/>
</dbReference>
<keyword evidence="11" id="KW-1185">Reference proteome</keyword>
<dbReference type="InterPro" id="IPR035965">
    <property type="entry name" value="PAS-like_dom_sf"/>
</dbReference>
<dbReference type="Gene3D" id="3.40.50.150">
    <property type="entry name" value="Vaccinia Virus protein VP39"/>
    <property type="match status" value="1"/>
</dbReference>
<evidence type="ECO:0000259" key="8">
    <source>
        <dbReference type="PROSITE" id="PS50113"/>
    </source>
</evidence>
<dbReference type="PROSITE" id="PS50113">
    <property type="entry name" value="PAC"/>
    <property type="match status" value="1"/>
</dbReference>
<feature type="region of interest" description="Disordered" evidence="6">
    <location>
        <begin position="424"/>
        <end position="464"/>
    </location>
</feature>
<keyword evidence="3" id="KW-0489">Methyltransferase</keyword>
<evidence type="ECO:0000256" key="2">
    <source>
        <dbReference type="ARBA" id="ARBA00012534"/>
    </source>
</evidence>
<dbReference type="SUPFAM" id="SSF57997">
    <property type="entry name" value="Tropomyosin"/>
    <property type="match status" value="1"/>
</dbReference>
<evidence type="ECO:0000256" key="6">
    <source>
        <dbReference type="SAM" id="MobiDB-lite"/>
    </source>
</evidence>
<dbReference type="Gene3D" id="1.10.155.10">
    <property type="entry name" value="Chemotaxis receptor methyltransferase CheR, N-terminal domain"/>
    <property type="match status" value="1"/>
</dbReference>
<dbReference type="InterPro" id="IPR022641">
    <property type="entry name" value="CheR_N"/>
</dbReference>
<gene>
    <name evidence="10" type="ORF">IQ260_17215</name>
</gene>
<dbReference type="AlphaFoldDB" id="A0A929FAR5"/>
<dbReference type="SUPFAM" id="SSF55785">
    <property type="entry name" value="PYP-like sensor domain (PAS domain)"/>
    <property type="match status" value="2"/>
</dbReference>
<organism evidence="10 11">
    <name type="scientific">Leptolyngbya cf. ectocarpi LEGE 11479</name>
    <dbReference type="NCBI Taxonomy" id="1828722"/>
    <lineage>
        <taxon>Bacteria</taxon>
        <taxon>Bacillati</taxon>
        <taxon>Cyanobacteriota</taxon>
        <taxon>Cyanophyceae</taxon>
        <taxon>Leptolyngbyales</taxon>
        <taxon>Leptolyngbyaceae</taxon>
        <taxon>Leptolyngbya group</taxon>
        <taxon>Leptolyngbya</taxon>
    </lineage>
</organism>
<keyword evidence="5" id="KW-0949">S-adenosyl-L-methionine</keyword>
<dbReference type="PROSITE" id="PS50123">
    <property type="entry name" value="CHER"/>
    <property type="match status" value="1"/>
</dbReference>
<comment type="catalytic activity">
    <reaction evidence="1">
        <text>L-glutamyl-[protein] + S-adenosyl-L-methionine = [protein]-L-glutamate 5-O-methyl ester + S-adenosyl-L-homocysteine</text>
        <dbReference type="Rhea" id="RHEA:24452"/>
        <dbReference type="Rhea" id="RHEA-COMP:10208"/>
        <dbReference type="Rhea" id="RHEA-COMP:10311"/>
        <dbReference type="ChEBI" id="CHEBI:29973"/>
        <dbReference type="ChEBI" id="CHEBI:57856"/>
        <dbReference type="ChEBI" id="CHEBI:59789"/>
        <dbReference type="ChEBI" id="CHEBI:82795"/>
        <dbReference type="EC" id="2.1.1.80"/>
    </reaction>
</comment>
<dbReference type="InterPro" id="IPR036804">
    <property type="entry name" value="CheR_N_sf"/>
</dbReference>
<protein>
    <recommendedName>
        <fullName evidence="2">protein-glutamate O-methyltransferase</fullName>
        <ecNumber evidence="2">2.1.1.80</ecNumber>
    </recommendedName>
</protein>
<dbReference type="PANTHER" id="PTHR24422:SF10">
    <property type="entry name" value="CHEMOTAXIS PROTEIN METHYLTRANSFERASE 2"/>
    <property type="match status" value="1"/>
</dbReference>